<evidence type="ECO:0000313" key="5">
    <source>
        <dbReference type="Proteomes" id="UP000319897"/>
    </source>
</evidence>
<feature type="domain" description="M23ase beta-sheet core" evidence="3">
    <location>
        <begin position="270"/>
        <end position="364"/>
    </location>
</feature>
<keyword evidence="1" id="KW-0732">Signal</keyword>
<dbReference type="CDD" id="cd12797">
    <property type="entry name" value="M23_peptidase"/>
    <property type="match status" value="1"/>
</dbReference>
<dbReference type="SUPFAM" id="SSF51261">
    <property type="entry name" value="Duplicated hybrid motif"/>
    <property type="match status" value="1"/>
</dbReference>
<evidence type="ECO:0000256" key="1">
    <source>
        <dbReference type="ARBA" id="ARBA00022729"/>
    </source>
</evidence>
<dbReference type="AlphaFoldDB" id="A0A501XL57"/>
<dbReference type="PANTHER" id="PTHR21666:SF289">
    <property type="entry name" value="L-ALA--D-GLU ENDOPEPTIDASE"/>
    <property type="match status" value="1"/>
</dbReference>
<accession>A0A501XL57</accession>
<name>A0A501XL57_9SPHN</name>
<keyword evidence="5" id="KW-1185">Reference proteome</keyword>
<dbReference type="InterPro" id="IPR050570">
    <property type="entry name" value="Cell_wall_metabolism_enzyme"/>
</dbReference>
<dbReference type="InterPro" id="IPR016047">
    <property type="entry name" value="M23ase_b-sheet_dom"/>
</dbReference>
<organism evidence="4 5">
    <name type="scientific">Sandaracinobacter neustonicus</name>
    <dbReference type="NCBI Taxonomy" id="1715348"/>
    <lineage>
        <taxon>Bacteria</taxon>
        <taxon>Pseudomonadati</taxon>
        <taxon>Pseudomonadota</taxon>
        <taxon>Alphaproteobacteria</taxon>
        <taxon>Sphingomonadales</taxon>
        <taxon>Sphingosinicellaceae</taxon>
        <taxon>Sandaracinobacter</taxon>
    </lineage>
</organism>
<dbReference type="PANTHER" id="PTHR21666">
    <property type="entry name" value="PEPTIDASE-RELATED"/>
    <property type="match status" value="1"/>
</dbReference>
<evidence type="ECO:0000259" key="3">
    <source>
        <dbReference type="Pfam" id="PF01551"/>
    </source>
</evidence>
<evidence type="ECO:0000313" key="4">
    <source>
        <dbReference type="EMBL" id="TPE61391.1"/>
    </source>
</evidence>
<sequence>MPALDSRNSLSGRWNRLFRDHELIVRTDGHVRYLRLGAGAQRKAAVAALGVAGVWLTGTAALIGWQAWTSHQTRDMEQRAVAVAQAEVRVAAERRSAEQIASDVETRQKQLESLFKSHFGDDPEAAAALAEEPAPATAQPASAEADVQPVAAVIDPSERLKSTGARQQKLVSAMTDAAARRTARAESALAAVGLRPTARLAQGGPFLPWRTAKQDAPGDPDLKRLATTLMRMEQVESLLVAVPSGSPADGMQITSGFGTRYDPFNGARAIHAGIDFRGPHGSPIRAAAPGRVSFVGQKSGYGNVVEVDHGHGLLTRYAHLAGFNAQVGDEVQSGQAIARMGSTGRSTGTHLHFEVRVNGEAVNPRRFLEANANVLEIKADARERVLGRVSAS</sequence>
<dbReference type="Proteomes" id="UP000319897">
    <property type="component" value="Unassembled WGS sequence"/>
</dbReference>
<dbReference type="FunFam" id="2.70.70.10:FF:000006">
    <property type="entry name" value="M23 family peptidase"/>
    <property type="match status" value="1"/>
</dbReference>
<keyword evidence="2" id="KW-0812">Transmembrane</keyword>
<comment type="caution">
    <text evidence="4">The sequence shown here is derived from an EMBL/GenBank/DDBJ whole genome shotgun (WGS) entry which is preliminary data.</text>
</comment>
<gene>
    <name evidence="4" type="ORF">FJQ54_08580</name>
</gene>
<dbReference type="InterPro" id="IPR011055">
    <property type="entry name" value="Dup_hybrid_motif"/>
</dbReference>
<feature type="transmembrane region" description="Helical" evidence="2">
    <location>
        <begin position="44"/>
        <end position="68"/>
    </location>
</feature>
<proteinExistence type="predicted"/>
<dbReference type="GO" id="GO:0004222">
    <property type="term" value="F:metalloendopeptidase activity"/>
    <property type="evidence" value="ECO:0007669"/>
    <property type="project" value="TreeGrafter"/>
</dbReference>
<dbReference type="OrthoDB" id="9815245at2"/>
<keyword evidence="2" id="KW-1133">Transmembrane helix</keyword>
<evidence type="ECO:0000256" key="2">
    <source>
        <dbReference type="SAM" id="Phobius"/>
    </source>
</evidence>
<dbReference type="EMBL" id="VFSU01000023">
    <property type="protein sequence ID" value="TPE61391.1"/>
    <property type="molecule type" value="Genomic_DNA"/>
</dbReference>
<reference evidence="4 5" key="1">
    <citation type="submission" date="2019-06" db="EMBL/GenBank/DDBJ databases">
        <authorList>
            <person name="Lee I."/>
            <person name="Jang G.I."/>
            <person name="Hwang C.Y."/>
        </authorList>
    </citation>
    <scope>NUCLEOTIDE SEQUENCE [LARGE SCALE GENOMIC DNA]</scope>
    <source>
        <strain evidence="4 5">PAMC 28131</strain>
    </source>
</reference>
<dbReference type="Pfam" id="PF01551">
    <property type="entry name" value="Peptidase_M23"/>
    <property type="match status" value="1"/>
</dbReference>
<dbReference type="Gene3D" id="2.70.70.10">
    <property type="entry name" value="Glucose Permease (Domain IIA)"/>
    <property type="match status" value="1"/>
</dbReference>
<keyword evidence="2" id="KW-0472">Membrane</keyword>
<protein>
    <submittedName>
        <fullName evidence="4">M23 family peptidase</fullName>
    </submittedName>
</protein>